<sequence>MNIHQLSELVLKVAAILCFTYVLSHLGYYFSFFFIEDIPPIDLIITNAIGPTIGPIVVGIFLLANAKKWGSRLVANKSDTQEVSLGEWHAIFLSLMGLFIVVKTIVPFVNQVFAILQFQNDSMAKELPISFVAWLVGYSITILVGLWLFVGARGIVGAIRKLRYAGT</sequence>
<protein>
    <submittedName>
        <fullName evidence="2">Uncharacterized protein</fullName>
    </submittedName>
</protein>
<evidence type="ECO:0000256" key="1">
    <source>
        <dbReference type="SAM" id="Phobius"/>
    </source>
</evidence>
<dbReference type="RefSeq" id="WP_008843778.1">
    <property type="nucleotide sequence ID" value="NZ_BAEN01000029.1"/>
</dbReference>
<feature type="transmembrane region" description="Helical" evidence="1">
    <location>
        <begin position="129"/>
        <end position="150"/>
    </location>
</feature>
<feature type="transmembrane region" description="Helical" evidence="1">
    <location>
        <begin position="9"/>
        <end position="31"/>
    </location>
</feature>
<feature type="transmembrane region" description="Helical" evidence="1">
    <location>
        <begin position="85"/>
        <end position="109"/>
    </location>
</feature>
<evidence type="ECO:0000313" key="2">
    <source>
        <dbReference type="EMBL" id="GAC13961.1"/>
    </source>
</evidence>
<keyword evidence="3" id="KW-1185">Reference proteome</keyword>
<gene>
    <name evidence="2" type="ORF">GLIP_1320</name>
</gene>
<organism evidence="2 3">
    <name type="scientific">Aliiglaciecola lipolytica E3</name>
    <dbReference type="NCBI Taxonomy" id="1127673"/>
    <lineage>
        <taxon>Bacteria</taxon>
        <taxon>Pseudomonadati</taxon>
        <taxon>Pseudomonadota</taxon>
        <taxon>Gammaproteobacteria</taxon>
        <taxon>Alteromonadales</taxon>
        <taxon>Alteromonadaceae</taxon>
        <taxon>Aliiglaciecola</taxon>
    </lineage>
</organism>
<comment type="caution">
    <text evidence="2">The sequence shown here is derived from an EMBL/GenBank/DDBJ whole genome shotgun (WGS) entry which is preliminary data.</text>
</comment>
<keyword evidence="1" id="KW-0472">Membrane</keyword>
<dbReference type="AlphaFoldDB" id="K6XQJ6"/>
<keyword evidence="1" id="KW-0812">Transmembrane</keyword>
<accession>K6XQJ6</accession>
<name>K6XQJ6_9ALTE</name>
<reference evidence="2 3" key="1">
    <citation type="journal article" date="2017" name="Antonie Van Leeuwenhoek">
        <title>Rhizobium rhizosphaerae sp. nov., a novel species isolated from rice rhizosphere.</title>
        <authorList>
            <person name="Zhao J.J."/>
            <person name="Zhang J."/>
            <person name="Zhang R.J."/>
            <person name="Zhang C.W."/>
            <person name="Yin H.Q."/>
            <person name="Zhang X.X."/>
        </authorList>
    </citation>
    <scope>NUCLEOTIDE SEQUENCE [LARGE SCALE GENOMIC DNA]</scope>
    <source>
        <strain evidence="2 3">E3</strain>
    </source>
</reference>
<keyword evidence="1" id="KW-1133">Transmembrane helix</keyword>
<dbReference type="EMBL" id="BAEN01000029">
    <property type="protein sequence ID" value="GAC13961.1"/>
    <property type="molecule type" value="Genomic_DNA"/>
</dbReference>
<feature type="transmembrane region" description="Helical" evidence="1">
    <location>
        <begin position="43"/>
        <end position="64"/>
    </location>
</feature>
<evidence type="ECO:0000313" key="3">
    <source>
        <dbReference type="Proteomes" id="UP000006334"/>
    </source>
</evidence>
<proteinExistence type="predicted"/>
<dbReference type="Proteomes" id="UP000006334">
    <property type="component" value="Unassembled WGS sequence"/>
</dbReference>